<dbReference type="EMBL" id="PVZF01000001">
    <property type="protein sequence ID" value="PRY18479.1"/>
    <property type="molecule type" value="Genomic_DNA"/>
</dbReference>
<proteinExistence type="predicted"/>
<keyword evidence="1 5" id="KW-0489">Methyltransferase</keyword>
<accession>A0A2T0RBE9</accession>
<dbReference type="InterPro" id="IPR029063">
    <property type="entry name" value="SAM-dependent_MTases_sf"/>
</dbReference>
<name>A0A2T0RBE9_9ACTN</name>
<evidence type="ECO:0000313" key="6">
    <source>
        <dbReference type="Proteomes" id="UP000238083"/>
    </source>
</evidence>
<dbReference type="Proteomes" id="UP000238083">
    <property type="component" value="Unassembled WGS sequence"/>
</dbReference>
<protein>
    <submittedName>
        <fullName evidence="5">16S rRNA m(2)G 1207 methyltransferase</fullName>
    </submittedName>
</protein>
<evidence type="ECO:0000256" key="2">
    <source>
        <dbReference type="ARBA" id="ARBA00022679"/>
    </source>
</evidence>
<dbReference type="GO" id="GO:0008757">
    <property type="term" value="F:S-adenosylmethionine-dependent methyltransferase activity"/>
    <property type="evidence" value="ECO:0007669"/>
    <property type="project" value="InterPro"/>
</dbReference>
<evidence type="ECO:0000256" key="1">
    <source>
        <dbReference type="ARBA" id="ARBA00022603"/>
    </source>
</evidence>
<dbReference type="AlphaFoldDB" id="A0A2T0RBE9"/>
<feature type="region of interest" description="Disordered" evidence="3">
    <location>
        <begin position="1"/>
        <end position="23"/>
    </location>
</feature>
<keyword evidence="2 5" id="KW-0808">Transferase</keyword>
<feature type="compositionally biased region" description="Pro residues" evidence="3">
    <location>
        <begin position="1"/>
        <end position="11"/>
    </location>
</feature>
<dbReference type="Gene3D" id="3.40.50.150">
    <property type="entry name" value="Vaccinia Virus protein VP39"/>
    <property type="match status" value="1"/>
</dbReference>
<reference evidence="5 6" key="1">
    <citation type="submission" date="2018-03" db="EMBL/GenBank/DDBJ databases">
        <title>Genomic Encyclopedia of Archaeal and Bacterial Type Strains, Phase II (KMG-II): from individual species to whole genera.</title>
        <authorList>
            <person name="Goeker M."/>
        </authorList>
    </citation>
    <scope>NUCLEOTIDE SEQUENCE [LARGE SCALE GENOMIC DNA]</scope>
    <source>
        <strain evidence="5 6">DSM 19711</strain>
    </source>
</reference>
<dbReference type="CDD" id="cd02440">
    <property type="entry name" value="AdoMet_MTases"/>
    <property type="match status" value="1"/>
</dbReference>
<comment type="caution">
    <text evidence="5">The sequence shown here is derived from an EMBL/GenBank/DDBJ whole genome shotgun (WGS) entry which is preliminary data.</text>
</comment>
<dbReference type="SUPFAM" id="SSF53335">
    <property type="entry name" value="S-adenosyl-L-methionine-dependent methyltransferases"/>
    <property type="match status" value="1"/>
</dbReference>
<dbReference type="PANTHER" id="PTHR47816:SF4">
    <property type="entry name" value="RIBOSOMAL RNA SMALL SUBUNIT METHYLTRANSFERASE C"/>
    <property type="match status" value="1"/>
</dbReference>
<gene>
    <name evidence="5" type="ORF">CLV37_101724</name>
</gene>
<evidence type="ECO:0000313" key="5">
    <source>
        <dbReference type="EMBL" id="PRY18479.1"/>
    </source>
</evidence>
<dbReference type="RefSeq" id="WP_106207458.1">
    <property type="nucleotide sequence ID" value="NZ_PVZF01000001.1"/>
</dbReference>
<sequence>MSQPGPRPDPQPESQHYFTAAPATPDERRELTVELAGRPVTVTTARGVFSGDRLDKGTAVLLPLVEPDEATGDVLDLGCGWGPIALTLALLRPHQRVHAVDVNERALDLLRRNASRLGLTVRASLPDDVDPDLVFAEIWSNPPIRIGKEALHELLLRWLPRLAPGGVAHLVVQKNLGSDSLHAWLGSGVLPGTTTTRTTTSKGFRVLSVRRAA</sequence>
<evidence type="ECO:0000256" key="3">
    <source>
        <dbReference type="SAM" id="MobiDB-lite"/>
    </source>
</evidence>
<feature type="domain" description="Methyltransferase small" evidence="4">
    <location>
        <begin position="40"/>
        <end position="181"/>
    </location>
</feature>
<dbReference type="Pfam" id="PF05175">
    <property type="entry name" value="MTS"/>
    <property type="match status" value="1"/>
</dbReference>
<dbReference type="OrthoDB" id="9764961at2"/>
<keyword evidence="6" id="KW-1185">Reference proteome</keyword>
<dbReference type="GO" id="GO:0032259">
    <property type="term" value="P:methylation"/>
    <property type="evidence" value="ECO:0007669"/>
    <property type="project" value="UniProtKB-KW"/>
</dbReference>
<dbReference type="InterPro" id="IPR046977">
    <property type="entry name" value="RsmC/RlmG"/>
</dbReference>
<dbReference type="PANTHER" id="PTHR47816">
    <property type="entry name" value="RIBOSOMAL RNA SMALL SUBUNIT METHYLTRANSFERASE C"/>
    <property type="match status" value="1"/>
</dbReference>
<dbReference type="InterPro" id="IPR007848">
    <property type="entry name" value="Small_mtfrase_dom"/>
</dbReference>
<organism evidence="5 6">
    <name type="scientific">Kineococcus rhizosphaerae</name>
    <dbReference type="NCBI Taxonomy" id="559628"/>
    <lineage>
        <taxon>Bacteria</taxon>
        <taxon>Bacillati</taxon>
        <taxon>Actinomycetota</taxon>
        <taxon>Actinomycetes</taxon>
        <taxon>Kineosporiales</taxon>
        <taxon>Kineosporiaceae</taxon>
        <taxon>Kineococcus</taxon>
    </lineage>
</organism>
<evidence type="ECO:0000259" key="4">
    <source>
        <dbReference type="Pfam" id="PF05175"/>
    </source>
</evidence>